<dbReference type="AlphaFoldDB" id="A0A8H4U5B5"/>
<feature type="compositionally biased region" description="Basic and acidic residues" evidence="1">
    <location>
        <begin position="7"/>
        <end position="20"/>
    </location>
</feature>
<reference evidence="2" key="1">
    <citation type="journal article" date="2020" name="BMC Genomics">
        <title>Correction to: Identification and distribution of gene clusters required for synthesis of sphingolipid metabolism inhibitors in diverse species of the filamentous fungus Fusarium.</title>
        <authorList>
            <person name="Kim H.S."/>
            <person name="Lohmar J.M."/>
            <person name="Busman M."/>
            <person name="Brown D.W."/>
            <person name="Naumann T.A."/>
            <person name="Divon H.H."/>
            <person name="Lysoe E."/>
            <person name="Uhlig S."/>
            <person name="Proctor R.H."/>
        </authorList>
    </citation>
    <scope>NUCLEOTIDE SEQUENCE</scope>
    <source>
        <strain evidence="2">NRRL 20472</strain>
    </source>
</reference>
<gene>
    <name evidence="2" type="ORF">FSARC_2977</name>
</gene>
<comment type="caution">
    <text evidence="2">The sequence shown here is derived from an EMBL/GenBank/DDBJ whole genome shotgun (WGS) entry which is preliminary data.</text>
</comment>
<dbReference type="Proteomes" id="UP000622797">
    <property type="component" value="Unassembled WGS sequence"/>
</dbReference>
<name>A0A8H4U5B5_9HYPO</name>
<evidence type="ECO:0000313" key="2">
    <source>
        <dbReference type="EMBL" id="KAF4969882.1"/>
    </source>
</evidence>
<feature type="compositionally biased region" description="Basic and acidic residues" evidence="1">
    <location>
        <begin position="182"/>
        <end position="199"/>
    </location>
</feature>
<accession>A0A8H4U5B5</accession>
<dbReference type="EMBL" id="JABEXW010000147">
    <property type="protein sequence ID" value="KAF4969882.1"/>
    <property type="molecule type" value="Genomic_DNA"/>
</dbReference>
<dbReference type="OrthoDB" id="3445416at2759"/>
<proteinExistence type="predicted"/>
<protein>
    <submittedName>
        <fullName evidence="2">Uncharacterized protein</fullName>
    </submittedName>
</protein>
<feature type="region of interest" description="Disordered" evidence="1">
    <location>
        <begin position="182"/>
        <end position="232"/>
    </location>
</feature>
<sequence>MSSFFRRKQETRRNTDDDYNKMQYSTPRGNIPAKAVAKQVREAIVDTAVDDPRAYPHLYSNSEAGGRKNFELFEQRNRPDQTPLYEVPVNSRVDLNKNLAPMKKVLIQQKGVQPRDRARVVRNELNDPGPFRGIVAVDQATSRPCGVAGVIYHPEGNLKGFERAPMEPLDQGGRQYLRRFADDSADPHRVTTWPPRDENSGELSTYDVRATTEMEKRLRKQQEKERRKQRGR</sequence>
<evidence type="ECO:0000313" key="3">
    <source>
        <dbReference type="Proteomes" id="UP000622797"/>
    </source>
</evidence>
<reference evidence="2" key="2">
    <citation type="submission" date="2020-05" db="EMBL/GenBank/DDBJ databases">
        <authorList>
            <person name="Kim H.-S."/>
            <person name="Proctor R.H."/>
            <person name="Brown D.W."/>
        </authorList>
    </citation>
    <scope>NUCLEOTIDE SEQUENCE</scope>
    <source>
        <strain evidence="2">NRRL 20472</strain>
    </source>
</reference>
<organism evidence="2 3">
    <name type="scientific">Fusarium sarcochroum</name>
    <dbReference type="NCBI Taxonomy" id="1208366"/>
    <lineage>
        <taxon>Eukaryota</taxon>
        <taxon>Fungi</taxon>
        <taxon>Dikarya</taxon>
        <taxon>Ascomycota</taxon>
        <taxon>Pezizomycotina</taxon>
        <taxon>Sordariomycetes</taxon>
        <taxon>Hypocreomycetidae</taxon>
        <taxon>Hypocreales</taxon>
        <taxon>Nectriaceae</taxon>
        <taxon>Fusarium</taxon>
        <taxon>Fusarium lateritium species complex</taxon>
    </lineage>
</organism>
<keyword evidence="3" id="KW-1185">Reference proteome</keyword>
<feature type="compositionally biased region" description="Basic and acidic residues" evidence="1">
    <location>
        <begin position="210"/>
        <end position="226"/>
    </location>
</feature>
<feature type="region of interest" description="Disordered" evidence="1">
    <location>
        <begin position="1"/>
        <end position="30"/>
    </location>
</feature>
<evidence type="ECO:0000256" key="1">
    <source>
        <dbReference type="SAM" id="MobiDB-lite"/>
    </source>
</evidence>